<dbReference type="PANTHER" id="PTHR42685">
    <property type="entry name" value="GERANYLGERANYL DIPHOSPHATE REDUCTASE"/>
    <property type="match status" value="1"/>
</dbReference>
<dbReference type="SUPFAM" id="SSF51905">
    <property type="entry name" value="FAD/NAD(P)-binding domain"/>
    <property type="match status" value="1"/>
</dbReference>
<dbReference type="PRINTS" id="PR00420">
    <property type="entry name" value="RNGMNOXGNASE"/>
</dbReference>
<feature type="domain" description="FAD dependent oxidoreductase" evidence="1">
    <location>
        <begin position="4"/>
        <end position="37"/>
    </location>
</feature>
<reference evidence="2 3" key="1">
    <citation type="submission" date="2018-09" db="EMBL/GenBank/DDBJ databases">
        <title>YIM 75000 draft genome.</title>
        <authorList>
            <person name="Tang S."/>
            <person name="Feng Y."/>
        </authorList>
    </citation>
    <scope>NUCLEOTIDE SEQUENCE [LARGE SCALE GENOMIC DNA]</scope>
    <source>
        <strain evidence="2 3">YIM 75000</strain>
    </source>
</reference>
<dbReference type="EMBL" id="QZEZ01000010">
    <property type="protein sequence ID" value="RJK93143.1"/>
    <property type="molecule type" value="Genomic_DNA"/>
</dbReference>
<dbReference type="Gene3D" id="3.50.50.60">
    <property type="entry name" value="FAD/NAD(P)-binding domain"/>
    <property type="match status" value="1"/>
</dbReference>
<dbReference type="OrthoDB" id="113955at2"/>
<dbReference type="InterPro" id="IPR036188">
    <property type="entry name" value="FAD/NAD-bd_sf"/>
</dbReference>
<evidence type="ECO:0000259" key="1">
    <source>
        <dbReference type="Pfam" id="PF01266"/>
    </source>
</evidence>
<dbReference type="InterPro" id="IPR050407">
    <property type="entry name" value="Geranylgeranyl_reductase"/>
</dbReference>
<evidence type="ECO:0000313" key="3">
    <source>
        <dbReference type="Proteomes" id="UP000265614"/>
    </source>
</evidence>
<keyword evidence="3" id="KW-1185">Reference proteome</keyword>
<dbReference type="PANTHER" id="PTHR42685:SF19">
    <property type="entry name" value="POSSIBLE OXIDOREDUCTASE"/>
    <property type="match status" value="1"/>
</dbReference>
<dbReference type="InterPro" id="IPR006076">
    <property type="entry name" value="FAD-dep_OxRdtase"/>
</dbReference>
<comment type="caution">
    <text evidence="2">The sequence shown here is derived from an EMBL/GenBank/DDBJ whole genome shotgun (WGS) entry which is preliminary data.</text>
</comment>
<dbReference type="Proteomes" id="UP000265614">
    <property type="component" value="Unassembled WGS sequence"/>
</dbReference>
<dbReference type="Pfam" id="PF01266">
    <property type="entry name" value="DAO"/>
    <property type="match status" value="1"/>
</dbReference>
<evidence type="ECO:0000313" key="2">
    <source>
        <dbReference type="EMBL" id="RJK93143.1"/>
    </source>
</evidence>
<name>A0A3A3YR72_9ACTN</name>
<sequence length="342" mass="36151">MRADLVVVGAGPVGLGTAVEAALAGMDVVVVDPRPGPVDKACGEGLMPPARDALARLGVEPPGREFHGIAYVDGRGPAATARFRSGPGLGVRRTALSGALAERASALGVRRVAARAAAPLVRPGEVEVAGVRAPWAVAADGLHSPLRRALGLDAPVRGRPRYGLRRHWAVAPWSDAVEVHWATDAEAYVTPVADDLVGVAVLCGGGRPYEAWLDRFPALRERLAGAEPASAVRGAGPLQQRARRRVDGRVLLAGDAAGYVDALTGEGIAVGLIGARELVRCLVAGRPHEYERAWRRATGDYRRLTRGLLWASSRPAVRRRLVPAARRAPWAFAHVVDRLARP</sequence>
<dbReference type="AlphaFoldDB" id="A0A3A3YR72"/>
<proteinExistence type="predicted"/>
<protein>
    <submittedName>
        <fullName evidence="2">NAD(P)/FAD-dependent oxidoreductase</fullName>
    </submittedName>
</protein>
<dbReference type="RefSeq" id="WP_119951735.1">
    <property type="nucleotide sequence ID" value="NZ_QZEZ01000010.1"/>
</dbReference>
<organism evidence="2 3">
    <name type="scientific">Vallicoccus soli</name>
    <dbReference type="NCBI Taxonomy" id="2339232"/>
    <lineage>
        <taxon>Bacteria</taxon>
        <taxon>Bacillati</taxon>
        <taxon>Actinomycetota</taxon>
        <taxon>Actinomycetes</taxon>
        <taxon>Motilibacterales</taxon>
        <taxon>Vallicoccaceae</taxon>
        <taxon>Vallicoccus</taxon>
    </lineage>
</organism>
<accession>A0A3A3YR72</accession>
<gene>
    <name evidence="2" type="ORF">D5H78_17160</name>
</gene>